<gene>
    <name evidence="1" type="ORF">ACFSCX_18200</name>
</gene>
<evidence type="ECO:0000313" key="1">
    <source>
        <dbReference type="EMBL" id="MFD1738459.1"/>
    </source>
</evidence>
<organism evidence="1 2">
    <name type="scientific">Bacillus salitolerans</name>
    <dbReference type="NCBI Taxonomy" id="1437434"/>
    <lineage>
        <taxon>Bacteria</taxon>
        <taxon>Bacillati</taxon>
        <taxon>Bacillota</taxon>
        <taxon>Bacilli</taxon>
        <taxon>Bacillales</taxon>
        <taxon>Bacillaceae</taxon>
        <taxon>Bacillus</taxon>
    </lineage>
</organism>
<dbReference type="Proteomes" id="UP001597214">
    <property type="component" value="Unassembled WGS sequence"/>
</dbReference>
<dbReference type="Gene3D" id="3.40.50.300">
    <property type="entry name" value="P-loop containing nucleotide triphosphate hydrolases"/>
    <property type="match status" value="1"/>
</dbReference>
<dbReference type="InterPro" id="IPR027417">
    <property type="entry name" value="P-loop_NTPase"/>
</dbReference>
<keyword evidence="2" id="KW-1185">Reference proteome</keyword>
<name>A0ABW4LUI5_9BACI</name>
<dbReference type="RefSeq" id="WP_377929665.1">
    <property type="nucleotide sequence ID" value="NZ_JBHUEM010000045.1"/>
</dbReference>
<protein>
    <submittedName>
        <fullName evidence="1">PRK06851 family protein</fullName>
    </submittedName>
</protein>
<dbReference type="SUPFAM" id="SSF52540">
    <property type="entry name" value="P-loop containing nucleoside triphosphate hydrolases"/>
    <property type="match status" value="3"/>
</dbReference>
<comment type="caution">
    <text evidence="1">The sequence shown here is derived from an EMBL/GenBank/DDBJ whole genome shotgun (WGS) entry which is preliminary data.</text>
</comment>
<reference evidence="2" key="1">
    <citation type="journal article" date="2019" name="Int. J. Syst. Evol. Microbiol.">
        <title>The Global Catalogue of Microorganisms (GCM) 10K type strain sequencing project: providing services to taxonomists for standard genome sequencing and annotation.</title>
        <authorList>
            <consortium name="The Broad Institute Genomics Platform"/>
            <consortium name="The Broad Institute Genome Sequencing Center for Infectious Disease"/>
            <person name="Wu L."/>
            <person name="Ma J."/>
        </authorList>
    </citation>
    <scope>NUCLEOTIDE SEQUENCE [LARGE SCALE GENOMIC DNA]</scope>
    <source>
        <strain evidence="2">CCUG 49339</strain>
    </source>
</reference>
<dbReference type="EMBL" id="JBHUEM010000045">
    <property type="protein sequence ID" value="MFD1738459.1"/>
    <property type="molecule type" value="Genomic_DNA"/>
</dbReference>
<proteinExistence type="predicted"/>
<evidence type="ECO:0000313" key="2">
    <source>
        <dbReference type="Proteomes" id="UP001597214"/>
    </source>
</evidence>
<accession>A0ABW4LUI5</accession>
<sequence>MAKIKNYYAGSNSSQGFYSLYEEALKGLNRLYILKGGPGTGKSTFMRKLGLVMMDKGYELEYLHCSSDNKSIDGIVIPALKVGVVDGTAPHVIEPKYPGVVEKVIDLGAYRDDHYLTQYKQIIISLTNDISTSFKAAYQTMQEAKKIHLKKEEIYVSSMDFDKANHVTNDLIRSIFDFPFEAEDKPTLKRRFFGAATPKGAVNFIDNITEDLSRRFIIKGRPGSGKSTLMKKIGKYAEEKGLSVVYFPCAFDPGSMDMVIIPSLSVAVVDGTAPHVVDPFRLNDVVVDMFKLCMDTSIEEKQRESIEQLNTAYQNKMTLATNFLSEAKRLHDRLEEYYKTAMDFEKVDQKREEVLQEILTIEKEIASN</sequence>